<dbReference type="PANTHER" id="PTHR20991">
    <property type="entry name" value="PARATHYROID HORMONE-RESPONSIVE B1 GENE"/>
    <property type="match status" value="1"/>
</dbReference>
<protein>
    <recommendedName>
        <fullName evidence="1">PTHB1 N-terminal domain-containing protein</fullName>
    </recommendedName>
</protein>
<evidence type="ECO:0000259" key="1">
    <source>
        <dbReference type="Pfam" id="PF14727"/>
    </source>
</evidence>
<evidence type="ECO:0000313" key="2">
    <source>
        <dbReference type="EMBL" id="KAG8442738.1"/>
    </source>
</evidence>
<reference evidence="2" key="1">
    <citation type="thesis" date="2020" institute="ProQuest LLC" country="789 East Eisenhower Parkway, Ann Arbor, MI, USA">
        <title>Comparative Genomics and Chromosome Evolution.</title>
        <authorList>
            <person name="Mudd A.B."/>
        </authorList>
    </citation>
    <scope>NUCLEOTIDE SEQUENCE</scope>
    <source>
        <strain evidence="2">Female2</strain>
        <tissue evidence="2">Blood</tissue>
    </source>
</reference>
<feature type="domain" description="PTHB1 N-terminal" evidence="1">
    <location>
        <begin position="1"/>
        <end position="157"/>
    </location>
</feature>
<keyword evidence="3" id="KW-1185">Reference proteome</keyword>
<organism evidence="2 3">
    <name type="scientific">Hymenochirus boettgeri</name>
    <name type="common">Congo dwarf clawed frog</name>
    <dbReference type="NCBI Taxonomy" id="247094"/>
    <lineage>
        <taxon>Eukaryota</taxon>
        <taxon>Metazoa</taxon>
        <taxon>Chordata</taxon>
        <taxon>Craniata</taxon>
        <taxon>Vertebrata</taxon>
        <taxon>Euteleostomi</taxon>
        <taxon>Amphibia</taxon>
        <taxon>Batrachia</taxon>
        <taxon>Anura</taxon>
        <taxon>Pipoidea</taxon>
        <taxon>Pipidae</taxon>
        <taxon>Pipinae</taxon>
        <taxon>Hymenochirus</taxon>
    </lineage>
</organism>
<dbReference type="Pfam" id="PF14727">
    <property type="entry name" value="PHTB1_N"/>
    <property type="match status" value="1"/>
</dbReference>
<accession>A0A8T2JGM0</accession>
<gene>
    <name evidence="2" type="ORF">GDO86_011514</name>
</gene>
<dbReference type="InterPro" id="IPR028073">
    <property type="entry name" value="PHTB1_N_dom"/>
</dbReference>
<dbReference type="Proteomes" id="UP000812440">
    <property type="component" value="Chromosome 6"/>
</dbReference>
<dbReference type="OrthoDB" id="10262646at2759"/>
<proteinExistence type="predicted"/>
<dbReference type="GO" id="GO:0016020">
    <property type="term" value="C:membrane"/>
    <property type="evidence" value="ECO:0007669"/>
    <property type="project" value="TreeGrafter"/>
</dbReference>
<evidence type="ECO:0000313" key="3">
    <source>
        <dbReference type="Proteomes" id="UP000812440"/>
    </source>
</evidence>
<comment type="caution">
    <text evidence="2">The sequence shown here is derived from an EMBL/GenBank/DDBJ whole genome shotgun (WGS) entry which is preliminary data.</text>
</comment>
<dbReference type="EMBL" id="JAACNH010000005">
    <property type="protein sequence ID" value="KAG8442738.1"/>
    <property type="molecule type" value="Genomic_DNA"/>
</dbReference>
<dbReference type="GO" id="GO:0034464">
    <property type="term" value="C:BBSome"/>
    <property type="evidence" value="ECO:0007669"/>
    <property type="project" value="InterPro"/>
</dbReference>
<sequence length="160" mass="17974">MSHGPFGGVKGRDLLCIQSMDGMLMFFEQESYAFGRYLPGFLLPGPICYNPKTDSFVTVSSSRQIENYKYQVLAVATDADSRKETEHQKMGVGKKVVADWILNIGEQALDICIVSSNQTFSYFVLGERNLFCIKENGQIRFMKKIDYSPSCFLPYGSSTS</sequence>
<name>A0A8T2JGM0_9PIPI</name>
<dbReference type="InterPro" id="IPR026511">
    <property type="entry name" value="PTHB1"/>
</dbReference>
<dbReference type="GO" id="GO:0060271">
    <property type="term" value="P:cilium assembly"/>
    <property type="evidence" value="ECO:0007669"/>
    <property type="project" value="TreeGrafter"/>
</dbReference>
<dbReference type="AlphaFoldDB" id="A0A8T2JGM0"/>
<dbReference type="PANTHER" id="PTHR20991:SF0">
    <property type="entry name" value="PROTEIN PTHB1"/>
    <property type="match status" value="1"/>
</dbReference>